<evidence type="ECO:0000259" key="6">
    <source>
        <dbReference type="Pfam" id="PF04932"/>
    </source>
</evidence>
<comment type="subcellular location">
    <subcellularLocation>
        <location evidence="1">Membrane</location>
        <topology evidence="1">Multi-pass membrane protein</topology>
    </subcellularLocation>
</comment>
<feature type="transmembrane region" description="Helical" evidence="5">
    <location>
        <begin position="96"/>
        <end position="114"/>
    </location>
</feature>
<feature type="domain" description="O-antigen ligase-related" evidence="6">
    <location>
        <begin position="209"/>
        <end position="345"/>
    </location>
</feature>
<keyword evidence="3 5" id="KW-1133">Transmembrane helix</keyword>
<dbReference type="InterPro" id="IPR051533">
    <property type="entry name" value="WaaL-like"/>
</dbReference>
<keyword evidence="8" id="KW-1185">Reference proteome</keyword>
<comment type="caution">
    <text evidence="7">The sequence shown here is derived from an EMBL/GenBank/DDBJ whole genome shotgun (WGS) entry which is preliminary data.</text>
</comment>
<gene>
    <name evidence="7" type="ORF">ACJDU8_03355</name>
</gene>
<feature type="transmembrane region" description="Helical" evidence="5">
    <location>
        <begin position="178"/>
        <end position="195"/>
    </location>
</feature>
<sequence>MIIYDILIYMMTCLYIIANPFIEYKVQIKGMNVSGGDIVLFIIFFMYVLKIIISKAARSRFVAGLVNFFTDYLSLFMFGLLLVMAVSVTYAAERGLAISETFRFATYIILFFIIKYEFNHSKYVKGFINSYIFSVTIMSIFGIYQYFTGFGLNKNFIKTDGFLGRPRITVSLDNANNFGAFLILAIFPIIMLTLYEKSLKNKVFYGLLSASLLCNIIFSYSRNAMLGFVIGIIVLAIIFSWRLIFPILIMGGVGFLIPQIGDRVREIGSSAENYTRLKLWKTAWYMIKEHPLFGVGNGNFVSYYDSYVAKYHELYIYYEYKRFPCHNSYLKIQSELGIPGSVLFIGILIASLNKVKNIISSVEDEFYRYFYIGFVCSMLAFLFMNLSDNLFFVPKTTACFWFVLAIGEAMMFGNKEKIFS</sequence>
<dbReference type="InterPro" id="IPR007016">
    <property type="entry name" value="O-antigen_ligase-rel_domated"/>
</dbReference>
<feature type="transmembrane region" description="Helical" evidence="5">
    <location>
        <begin position="7"/>
        <end position="26"/>
    </location>
</feature>
<dbReference type="GO" id="GO:0016874">
    <property type="term" value="F:ligase activity"/>
    <property type="evidence" value="ECO:0007669"/>
    <property type="project" value="UniProtKB-KW"/>
</dbReference>
<protein>
    <submittedName>
        <fullName evidence="7">O-antigen ligase family protein</fullName>
    </submittedName>
</protein>
<keyword evidence="2 5" id="KW-0812">Transmembrane</keyword>
<evidence type="ECO:0000256" key="1">
    <source>
        <dbReference type="ARBA" id="ARBA00004141"/>
    </source>
</evidence>
<dbReference type="EMBL" id="JBJHZX010000003">
    <property type="protein sequence ID" value="MFL0194611.1"/>
    <property type="molecule type" value="Genomic_DNA"/>
</dbReference>
<reference evidence="7 8" key="1">
    <citation type="submission" date="2024-11" db="EMBL/GenBank/DDBJ databases">
        <authorList>
            <person name="Heng Y.C."/>
            <person name="Lim A.C.H."/>
            <person name="Lee J.K.Y."/>
            <person name="Kittelmann S."/>
        </authorList>
    </citation>
    <scope>NUCLEOTIDE SEQUENCE [LARGE SCALE GENOMIC DNA]</scope>
    <source>
        <strain evidence="7 8">WILCCON 0269</strain>
    </source>
</reference>
<proteinExistence type="predicted"/>
<evidence type="ECO:0000256" key="2">
    <source>
        <dbReference type="ARBA" id="ARBA00022692"/>
    </source>
</evidence>
<feature type="transmembrane region" description="Helical" evidence="5">
    <location>
        <begin position="126"/>
        <end position="147"/>
    </location>
</feature>
<dbReference type="RefSeq" id="WP_406790733.1">
    <property type="nucleotide sequence ID" value="NZ_JBJHZX010000003.1"/>
</dbReference>
<keyword evidence="7" id="KW-0436">Ligase</keyword>
<evidence type="ECO:0000256" key="4">
    <source>
        <dbReference type="ARBA" id="ARBA00023136"/>
    </source>
</evidence>
<dbReference type="PANTHER" id="PTHR37422:SF17">
    <property type="entry name" value="O-ANTIGEN LIGASE"/>
    <property type="match status" value="1"/>
</dbReference>
<dbReference type="Proteomes" id="UP001623660">
    <property type="component" value="Unassembled WGS sequence"/>
</dbReference>
<feature type="transmembrane region" description="Helical" evidence="5">
    <location>
        <begin position="202"/>
        <end position="220"/>
    </location>
</feature>
<dbReference type="Pfam" id="PF04932">
    <property type="entry name" value="Wzy_C"/>
    <property type="match status" value="1"/>
</dbReference>
<feature type="transmembrane region" description="Helical" evidence="5">
    <location>
        <begin position="366"/>
        <end position="386"/>
    </location>
</feature>
<evidence type="ECO:0000313" key="8">
    <source>
        <dbReference type="Proteomes" id="UP001623660"/>
    </source>
</evidence>
<feature type="transmembrane region" description="Helical" evidence="5">
    <location>
        <begin position="38"/>
        <end position="57"/>
    </location>
</feature>
<evidence type="ECO:0000256" key="5">
    <source>
        <dbReference type="SAM" id="Phobius"/>
    </source>
</evidence>
<dbReference type="PANTHER" id="PTHR37422">
    <property type="entry name" value="TEICHURONIC ACID BIOSYNTHESIS PROTEIN TUAE"/>
    <property type="match status" value="1"/>
</dbReference>
<name>A0ABW8SH04_9CLOT</name>
<keyword evidence="4 5" id="KW-0472">Membrane</keyword>
<feature type="transmembrane region" description="Helical" evidence="5">
    <location>
        <begin position="226"/>
        <end position="257"/>
    </location>
</feature>
<feature type="transmembrane region" description="Helical" evidence="5">
    <location>
        <begin position="392"/>
        <end position="412"/>
    </location>
</feature>
<evidence type="ECO:0000256" key="3">
    <source>
        <dbReference type="ARBA" id="ARBA00022989"/>
    </source>
</evidence>
<evidence type="ECO:0000313" key="7">
    <source>
        <dbReference type="EMBL" id="MFL0194611.1"/>
    </source>
</evidence>
<organism evidence="7 8">
    <name type="scientific">Candidatus Clostridium eludens</name>
    <dbReference type="NCBI Taxonomy" id="3381663"/>
    <lineage>
        <taxon>Bacteria</taxon>
        <taxon>Bacillati</taxon>
        <taxon>Bacillota</taxon>
        <taxon>Clostridia</taxon>
        <taxon>Eubacteriales</taxon>
        <taxon>Clostridiaceae</taxon>
        <taxon>Clostridium</taxon>
    </lineage>
</organism>
<accession>A0ABW8SH04</accession>
<feature type="transmembrane region" description="Helical" evidence="5">
    <location>
        <begin position="69"/>
        <end position="90"/>
    </location>
</feature>